<evidence type="ECO:0000313" key="2">
    <source>
        <dbReference type="Proteomes" id="UP000284219"/>
    </source>
</evidence>
<keyword evidence="2" id="KW-1185">Reference proteome</keyword>
<evidence type="ECO:0000313" key="1">
    <source>
        <dbReference type="EMBL" id="RKD21035.1"/>
    </source>
</evidence>
<gene>
    <name evidence="1" type="ORF">BEP19_15250</name>
</gene>
<name>A0A419SD62_9BACL</name>
<dbReference type="Proteomes" id="UP000284219">
    <property type="component" value="Unassembled WGS sequence"/>
</dbReference>
<dbReference type="OrthoDB" id="2679505at2"/>
<organism evidence="1 2">
    <name type="scientific">Ammoniphilus oxalaticus</name>
    <dbReference type="NCBI Taxonomy" id="66863"/>
    <lineage>
        <taxon>Bacteria</taxon>
        <taxon>Bacillati</taxon>
        <taxon>Bacillota</taxon>
        <taxon>Bacilli</taxon>
        <taxon>Bacillales</taxon>
        <taxon>Paenibacillaceae</taxon>
        <taxon>Aneurinibacillus group</taxon>
        <taxon>Ammoniphilus</taxon>
    </lineage>
</organism>
<proteinExistence type="predicted"/>
<sequence length="68" mass="7718">MDKFAIQYSPTGDLLDMEGYLAAPDWIDKDVLTFDSEAEAESYLYDQLFGTDGQGLDHEVISYHDTLH</sequence>
<reference evidence="1 2" key="1">
    <citation type="submission" date="2016-08" db="EMBL/GenBank/DDBJ databases">
        <title>Novel Firmicute Genomes.</title>
        <authorList>
            <person name="Poppleton D.I."/>
            <person name="Gribaldo S."/>
        </authorList>
    </citation>
    <scope>NUCLEOTIDE SEQUENCE [LARGE SCALE GENOMIC DNA]</scope>
    <source>
        <strain evidence="1 2">RAOx-1</strain>
    </source>
</reference>
<dbReference type="AlphaFoldDB" id="A0A419SD62"/>
<dbReference type="EMBL" id="MCHY01000013">
    <property type="protein sequence ID" value="RKD21035.1"/>
    <property type="molecule type" value="Genomic_DNA"/>
</dbReference>
<accession>A0A419SD62</accession>
<protein>
    <submittedName>
        <fullName evidence="1">Uncharacterized protein</fullName>
    </submittedName>
</protein>
<dbReference type="RefSeq" id="WP_120191102.1">
    <property type="nucleotide sequence ID" value="NZ_MCHY01000013.1"/>
</dbReference>
<comment type="caution">
    <text evidence="1">The sequence shown here is derived from an EMBL/GenBank/DDBJ whole genome shotgun (WGS) entry which is preliminary data.</text>
</comment>